<dbReference type="KEGG" id="nox:C5F49_01200"/>
<organism evidence="2 3">
    <name type="scientific">Nitrosopumilus oxyclinae</name>
    <dbReference type="NCBI Taxonomy" id="1959104"/>
    <lineage>
        <taxon>Archaea</taxon>
        <taxon>Nitrososphaerota</taxon>
        <taxon>Nitrososphaeria</taxon>
        <taxon>Nitrosopumilales</taxon>
        <taxon>Nitrosopumilaceae</taxon>
        <taxon>Nitrosopumilus</taxon>
    </lineage>
</organism>
<accession>A0A7D5RC93</accession>
<name>A0A7D5RC93_9ARCH</name>
<feature type="region of interest" description="Disordered" evidence="1">
    <location>
        <begin position="1"/>
        <end position="23"/>
    </location>
</feature>
<evidence type="ECO:0000313" key="3">
    <source>
        <dbReference type="Proteomes" id="UP000509441"/>
    </source>
</evidence>
<keyword evidence="3" id="KW-1185">Reference proteome</keyword>
<sequence>MMNDEKSKSLKELEKKLSRQRKEVSENLIKKKLDKKNLDYDTISMILQVFEKSKFRWQKEHFENFDSEPENFRGKELPKNNRECVMLGVRLGTMRGKIIYNLQNMQLTEKHRQDIDDLIWNFVWHSWQEARIIHNHIINEKTDSES</sequence>
<proteinExistence type="predicted"/>
<dbReference type="Proteomes" id="UP000509441">
    <property type="component" value="Chromosome"/>
</dbReference>
<evidence type="ECO:0000256" key="1">
    <source>
        <dbReference type="SAM" id="MobiDB-lite"/>
    </source>
</evidence>
<gene>
    <name evidence="2" type="ORF">C5F49_01200</name>
</gene>
<dbReference type="AlphaFoldDB" id="A0A7D5RC93"/>
<dbReference type="EMBL" id="CP026994">
    <property type="protein sequence ID" value="QLH05503.1"/>
    <property type="molecule type" value="Genomic_DNA"/>
</dbReference>
<reference evidence="2 3" key="1">
    <citation type="submission" date="2018-02" db="EMBL/GenBank/DDBJ databases">
        <title>Complete genome of Nitrosopumilus oxyclinae HCE1.</title>
        <authorList>
            <person name="Qin W."/>
            <person name="Zheng Y."/>
            <person name="Stahl D.A."/>
        </authorList>
    </citation>
    <scope>NUCLEOTIDE SEQUENCE [LARGE SCALE GENOMIC DNA]</scope>
    <source>
        <strain evidence="2 3">HCE1</strain>
    </source>
</reference>
<protein>
    <submittedName>
        <fullName evidence="2">Uncharacterized protein</fullName>
    </submittedName>
</protein>
<evidence type="ECO:0000313" key="2">
    <source>
        <dbReference type="EMBL" id="QLH05503.1"/>
    </source>
</evidence>